<evidence type="ECO:0000256" key="5">
    <source>
        <dbReference type="ARBA" id="ARBA00022989"/>
    </source>
</evidence>
<evidence type="ECO:0000256" key="6">
    <source>
        <dbReference type="ARBA" id="ARBA00023136"/>
    </source>
</evidence>
<feature type="transmembrane region" description="Helical" evidence="7">
    <location>
        <begin position="221"/>
        <end position="240"/>
    </location>
</feature>
<evidence type="ECO:0000256" key="2">
    <source>
        <dbReference type="ARBA" id="ARBA00022448"/>
    </source>
</evidence>
<protein>
    <recommendedName>
        <fullName evidence="8">ABC transmembrane type-1 domain-containing protein</fullName>
    </recommendedName>
</protein>
<dbReference type="CDD" id="cd06261">
    <property type="entry name" value="TM_PBP2"/>
    <property type="match status" value="1"/>
</dbReference>
<keyword evidence="10" id="KW-1185">Reference proteome</keyword>
<feature type="transmembrane region" description="Helical" evidence="7">
    <location>
        <begin position="276"/>
        <end position="296"/>
    </location>
</feature>
<accession>A0ABP5C6Q2</accession>
<name>A0ABP5C6Q2_9MICO</name>
<evidence type="ECO:0000259" key="8">
    <source>
        <dbReference type="PROSITE" id="PS50928"/>
    </source>
</evidence>
<gene>
    <name evidence="9" type="ORF">GCM10009776_21530</name>
</gene>
<comment type="similarity">
    <text evidence="7">Belongs to the binding-protein-dependent transport system permease family.</text>
</comment>
<organism evidence="9 10">
    <name type="scientific">Microbacterium deminutum</name>
    <dbReference type="NCBI Taxonomy" id="344164"/>
    <lineage>
        <taxon>Bacteria</taxon>
        <taxon>Bacillati</taxon>
        <taxon>Actinomycetota</taxon>
        <taxon>Actinomycetes</taxon>
        <taxon>Micrococcales</taxon>
        <taxon>Microbacteriaceae</taxon>
        <taxon>Microbacterium</taxon>
    </lineage>
</organism>
<keyword evidence="2 7" id="KW-0813">Transport</keyword>
<evidence type="ECO:0000256" key="4">
    <source>
        <dbReference type="ARBA" id="ARBA00022692"/>
    </source>
</evidence>
<feature type="transmembrane region" description="Helical" evidence="7">
    <location>
        <begin position="134"/>
        <end position="155"/>
    </location>
</feature>
<dbReference type="InterPro" id="IPR035906">
    <property type="entry name" value="MetI-like_sf"/>
</dbReference>
<dbReference type="Proteomes" id="UP001499933">
    <property type="component" value="Unassembled WGS sequence"/>
</dbReference>
<reference evidence="10" key="1">
    <citation type="journal article" date="2019" name="Int. J. Syst. Evol. Microbiol.">
        <title>The Global Catalogue of Microorganisms (GCM) 10K type strain sequencing project: providing services to taxonomists for standard genome sequencing and annotation.</title>
        <authorList>
            <consortium name="The Broad Institute Genomics Platform"/>
            <consortium name="The Broad Institute Genome Sequencing Center for Infectious Disease"/>
            <person name="Wu L."/>
            <person name="Ma J."/>
        </authorList>
    </citation>
    <scope>NUCLEOTIDE SEQUENCE [LARGE SCALE GENOMIC DNA]</scope>
    <source>
        <strain evidence="10">JCM 14901</strain>
    </source>
</reference>
<dbReference type="Gene3D" id="1.10.3720.10">
    <property type="entry name" value="MetI-like"/>
    <property type="match status" value="1"/>
</dbReference>
<feature type="domain" description="ABC transmembrane type-1" evidence="8">
    <location>
        <begin position="95"/>
        <end position="497"/>
    </location>
</feature>
<proteinExistence type="inferred from homology"/>
<feature type="transmembrane region" description="Helical" evidence="7">
    <location>
        <begin position="252"/>
        <end position="270"/>
    </location>
</feature>
<feature type="transmembrane region" description="Helical" evidence="7">
    <location>
        <begin position="99"/>
        <end position="122"/>
    </location>
</feature>
<comment type="caution">
    <text evidence="9">The sequence shown here is derived from an EMBL/GenBank/DDBJ whole genome shotgun (WGS) entry which is preliminary data.</text>
</comment>
<keyword evidence="3" id="KW-1003">Cell membrane</keyword>
<evidence type="ECO:0000256" key="1">
    <source>
        <dbReference type="ARBA" id="ARBA00004651"/>
    </source>
</evidence>
<feature type="transmembrane region" description="Helical" evidence="7">
    <location>
        <begin position="167"/>
        <end position="189"/>
    </location>
</feature>
<evidence type="ECO:0000256" key="7">
    <source>
        <dbReference type="RuleBase" id="RU363032"/>
    </source>
</evidence>
<feature type="transmembrane region" description="Helical" evidence="7">
    <location>
        <begin position="308"/>
        <end position="325"/>
    </location>
</feature>
<dbReference type="RefSeq" id="WP_344094403.1">
    <property type="nucleotide sequence ID" value="NZ_BAAAOG010000003.1"/>
</dbReference>
<keyword evidence="6 7" id="KW-0472">Membrane</keyword>
<dbReference type="Pfam" id="PF00528">
    <property type="entry name" value="BPD_transp_1"/>
    <property type="match status" value="1"/>
</dbReference>
<keyword evidence="5 7" id="KW-1133">Transmembrane helix</keyword>
<evidence type="ECO:0000313" key="10">
    <source>
        <dbReference type="Proteomes" id="UP001499933"/>
    </source>
</evidence>
<feature type="transmembrane region" description="Helical" evidence="7">
    <location>
        <begin position="196"/>
        <end position="215"/>
    </location>
</feature>
<feature type="transmembrane region" description="Helical" evidence="7">
    <location>
        <begin position="476"/>
        <end position="497"/>
    </location>
</feature>
<evidence type="ECO:0000313" key="9">
    <source>
        <dbReference type="EMBL" id="GAA1958825.1"/>
    </source>
</evidence>
<dbReference type="PANTHER" id="PTHR43163:SF6">
    <property type="entry name" value="DIPEPTIDE TRANSPORT SYSTEM PERMEASE PROTEIN DPPB-RELATED"/>
    <property type="match status" value="1"/>
</dbReference>
<dbReference type="SUPFAM" id="SSF161098">
    <property type="entry name" value="MetI-like"/>
    <property type="match status" value="1"/>
</dbReference>
<feature type="transmembrane region" description="Helical" evidence="7">
    <location>
        <begin position="371"/>
        <end position="389"/>
    </location>
</feature>
<comment type="subcellular location">
    <subcellularLocation>
        <location evidence="1 7">Cell membrane</location>
        <topology evidence="1 7">Multi-pass membrane protein</topology>
    </subcellularLocation>
</comment>
<feature type="transmembrane region" description="Helical" evidence="7">
    <location>
        <begin position="429"/>
        <end position="456"/>
    </location>
</feature>
<dbReference type="InterPro" id="IPR000515">
    <property type="entry name" value="MetI-like"/>
</dbReference>
<sequence length="508" mass="54853">MLTFLSRRLIASVLVLFAASYIVYVLTATAGDPLAELRTSTARNKEALIAQRIIELNLNVPAPARYFIWLGDVLHGDLGVNLQGQSVNVEVANAAGVTIQLLTLSLLLAVTLGILIGITSALRQYSGYDYSVTFLAFLCFSLPSFFIAVVLKAYVGIAFNDFLQNPYIPWWALIILPLVAGVIWMGIIGGPARRRWLVFGIATLATFSFLLVISLTDWLNYPGLGVIGVGILSIGSGILVHLLTAGSSNKKSLYTAITVGALGMVLYYPFMLVSDVFNFWTLLLAGIIAIVVGALIGRLYGGYDPGQSARTGAITAFFTGGFLVIDRLMQAWPVYTQSSYINGRPIGTVGAVTPNLAEATSSFWILSLDSLTHLMLPTLALMLISLAAYSRYSRANLLDVMNQDYIRTARAKGVNERTVVMRHAFRNALIPLTTIVAFDVGGLIGGAIITETIFGWKGMGVLFNNALKQVDVNPVMGFFLVTGAVAITFNILADLAYSALDPRIRVTV</sequence>
<dbReference type="PANTHER" id="PTHR43163">
    <property type="entry name" value="DIPEPTIDE TRANSPORT SYSTEM PERMEASE PROTEIN DPPB-RELATED"/>
    <property type="match status" value="1"/>
</dbReference>
<evidence type="ECO:0000256" key="3">
    <source>
        <dbReference type="ARBA" id="ARBA00022475"/>
    </source>
</evidence>
<dbReference type="EMBL" id="BAAAOG010000003">
    <property type="protein sequence ID" value="GAA1958825.1"/>
    <property type="molecule type" value="Genomic_DNA"/>
</dbReference>
<keyword evidence="4 7" id="KW-0812">Transmembrane</keyword>
<dbReference type="PROSITE" id="PS50928">
    <property type="entry name" value="ABC_TM1"/>
    <property type="match status" value="1"/>
</dbReference>